<accession>A0ABY6MJH4</accession>
<reference evidence="5" key="1">
    <citation type="submission" date="2022-10" db="EMBL/GenBank/DDBJ databases">
        <title>Algoriphagus sp. a novel bacteria isolate from halophytes salicornia europaea.</title>
        <authorList>
            <person name="Peng Y."/>
            <person name="Jiang L."/>
            <person name="Lee J."/>
        </authorList>
    </citation>
    <scope>NUCLEOTIDE SEQUENCE</scope>
    <source>
        <strain evidence="5">TR-M5</strain>
    </source>
</reference>
<dbReference type="Pfam" id="PF00535">
    <property type="entry name" value="Glycos_transf_2"/>
    <property type="match status" value="1"/>
</dbReference>
<evidence type="ECO:0000313" key="6">
    <source>
        <dbReference type="Proteomes" id="UP001163156"/>
    </source>
</evidence>
<dbReference type="Gene3D" id="3.90.550.10">
    <property type="entry name" value="Spore Coat Polysaccharide Biosynthesis Protein SpsA, Chain A"/>
    <property type="match status" value="1"/>
</dbReference>
<comment type="similarity">
    <text evidence="1">Belongs to the glycosyltransferase 2 family.</text>
</comment>
<organism evidence="5 6">
    <name type="scientific">Algoriphagus halophytocola</name>
    <dbReference type="NCBI Taxonomy" id="2991499"/>
    <lineage>
        <taxon>Bacteria</taxon>
        <taxon>Pseudomonadati</taxon>
        <taxon>Bacteroidota</taxon>
        <taxon>Cytophagia</taxon>
        <taxon>Cytophagales</taxon>
        <taxon>Cyclobacteriaceae</taxon>
        <taxon>Algoriphagus</taxon>
    </lineage>
</organism>
<evidence type="ECO:0000313" key="5">
    <source>
        <dbReference type="EMBL" id="UZD23937.1"/>
    </source>
</evidence>
<dbReference type="SUPFAM" id="SSF53448">
    <property type="entry name" value="Nucleotide-diphospho-sugar transferases"/>
    <property type="match status" value="1"/>
</dbReference>
<sequence>MLIEGLVKLEDGYIEMIAEICFIIVTFNGENWIKECIGSIKELGSVLVVDNNSSDYTISLIENTFPFVQLIKLNENIGFGKANNIGIRKAIKDKYEYIFLLNQDAKWFSGSVVEMVRILRNNRKIGILSPLHLSSNKKDLDYLFYRYLNPFDAPSVISDAIRKELNDIYEVKFINAAAWLVPSKIFIEHGMFHPIFTHYGEDYEFSSRLKKAGYLSFLYTKASIVHDRPQVASGNAYVFNSKLIVQRFLRDFLIKGKVKHSEFAFRVTKNIFGAIINGSVKHLPEIMVVTLGFYFKLNQLRKISKDHFFIN</sequence>
<keyword evidence="6" id="KW-1185">Reference proteome</keyword>
<feature type="domain" description="Glycosyltransferase 2-like" evidence="4">
    <location>
        <begin position="22"/>
        <end position="147"/>
    </location>
</feature>
<dbReference type="InterPro" id="IPR001173">
    <property type="entry name" value="Glyco_trans_2-like"/>
</dbReference>
<keyword evidence="3" id="KW-0808">Transferase</keyword>
<name>A0ABY6MJH4_9BACT</name>
<proteinExistence type="inferred from homology"/>
<evidence type="ECO:0000256" key="1">
    <source>
        <dbReference type="ARBA" id="ARBA00006739"/>
    </source>
</evidence>
<dbReference type="EMBL" id="CP110226">
    <property type="protein sequence ID" value="UZD23937.1"/>
    <property type="molecule type" value="Genomic_DNA"/>
</dbReference>
<evidence type="ECO:0000256" key="2">
    <source>
        <dbReference type="ARBA" id="ARBA00022676"/>
    </source>
</evidence>
<dbReference type="InterPro" id="IPR029044">
    <property type="entry name" value="Nucleotide-diphossugar_trans"/>
</dbReference>
<dbReference type="Proteomes" id="UP001163156">
    <property type="component" value="Chromosome"/>
</dbReference>
<evidence type="ECO:0000259" key="4">
    <source>
        <dbReference type="Pfam" id="PF00535"/>
    </source>
</evidence>
<dbReference type="RefSeq" id="WP_264810648.1">
    <property type="nucleotide sequence ID" value="NZ_CP110226.1"/>
</dbReference>
<dbReference type="PANTHER" id="PTHR43179:SF12">
    <property type="entry name" value="GALACTOFURANOSYLTRANSFERASE GLFT2"/>
    <property type="match status" value="1"/>
</dbReference>
<evidence type="ECO:0000256" key="3">
    <source>
        <dbReference type="ARBA" id="ARBA00022679"/>
    </source>
</evidence>
<keyword evidence="2" id="KW-0328">Glycosyltransferase</keyword>
<protein>
    <submittedName>
        <fullName evidence="5">Glycosyltransferase family 2 protein</fullName>
    </submittedName>
</protein>
<dbReference type="PANTHER" id="PTHR43179">
    <property type="entry name" value="RHAMNOSYLTRANSFERASE WBBL"/>
    <property type="match status" value="1"/>
</dbReference>
<gene>
    <name evidence="5" type="ORF">OM944_05450</name>
</gene>